<dbReference type="GO" id="GO:0020037">
    <property type="term" value="F:heme binding"/>
    <property type="evidence" value="ECO:0007669"/>
    <property type="project" value="InterPro"/>
</dbReference>
<evidence type="ECO:0000313" key="10">
    <source>
        <dbReference type="EMBL" id="RAL40748.1"/>
    </source>
</evidence>
<dbReference type="InterPro" id="IPR050651">
    <property type="entry name" value="Plant_Cytochrome_P450_Monoox"/>
</dbReference>
<protein>
    <recommendedName>
        <fullName evidence="12">Cytochrome P450</fullName>
    </recommendedName>
</protein>
<dbReference type="Pfam" id="PF00067">
    <property type="entry name" value="p450"/>
    <property type="match status" value="1"/>
</dbReference>
<evidence type="ECO:0000256" key="7">
    <source>
        <dbReference type="PIRSR" id="PIRSR602401-1"/>
    </source>
</evidence>
<name>A0A328D8F9_9ASTE</name>
<organism evidence="10 11">
    <name type="scientific">Cuscuta australis</name>
    <dbReference type="NCBI Taxonomy" id="267555"/>
    <lineage>
        <taxon>Eukaryota</taxon>
        <taxon>Viridiplantae</taxon>
        <taxon>Streptophyta</taxon>
        <taxon>Embryophyta</taxon>
        <taxon>Tracheophyta</taxon>
        <taxon>Spermatophyta</taxon>
        <taxon>Magnoliopsida</taxon>
        <taxon>eudicotyledons</taxon>
        <taxon>Gunneridae</taxon>
        <taxon>Pentapetalae</taxon>
        <taxon>asterids</taxon>
        <taxon>lamiids</taxon>
        <taxon>Solanales</taxon>
        <taxon>Convolvulaceae</taxon>
        <taxon>Cuscuteae</taxon>
        <taxon>Cuscuta</taxon>
        <taxon>Cuscuta subgen. Grammica</taxon>
        <taxon>Cuscuta sect. Cleistogrammica</taxon>
    </lineage>
</organism>
<dbReference type="SUPFAM" id="SSF48264">
    <property type="entry name" value="Cytochrome P450"/>
    <property type="match status" value="1"/>
</dbReference>
<keyword evidence="3 7" id="KW-0479">Metal-binding</keyword>
<dbReference type="GO" id="GO:0004497">
    <property type="term" value="F:monooxygenase activity"/>
    <property type="evidence" value="ECO:0007669"/>
    <property type="project" value="UniProtKB-KW"/>
</dbReference>
<evidence type="ECO:0000256" key="3">
    <source>
        <dbReference type="ARBA" id="ARBA00022723"/>
    </source>
</evidence>
<dbReference type="InterPro" id="IPR017972">
    <property type="entry name" value="Cyt_P450_CS"/>
</dbReference>
<feature type="binding site" description="axial binding residue" evidence="7">
    <location>
        <position position="457"/>
    </location>
    <ligand>
        <name>heme</name>
        <dbReference type="ChEBI" id="CHEBI:30413"/>
    </ligand>
    <ligandPart>
        <name>Fe</name>
        <dbReference type="ChEBI" id="CHEBI:18248"/>
    </ligandPart>
</feature>
<dbReference type="InterPro" id="IPR001128">
    <property type="entry name" value="Cyt_P450"/>
</dbReference>
<evidence type="ECO:0000256" key="1">
    <source>
        <dbReference type="ARBA" id="ARBA00010617"/>
    </source>
</evidence>
<keyword evidence="2 7" id="KW-0349">Heme</keyword>
<keyword evidence="4 8" id="KW-0560">Oxidoreductase</keyword>
<keyword evidence="9" id="KW-0472">Membrane</keyword>
<evidence type="ECO:0000256" key="8">
    <source>
        <dbReference type="RuleBase" id="RU000461"/>
    </source>
</evidence>
<dbReference type="GO" id="GO:0005506">
    <property type="term" value="F:iron ion binding"/>
    <property type="evidence" value="ECO:0007669"/>
    <property type="project" value="InterPro"/>
</dbReference>
<evidence type="ECO:0000256" key="2">
    <source>
        <dbReference type="ARBA" id="ARBA00022617"/>
    </source>
</evidence>
<gene>
    <name evidence="10" type="ORF">DM860_008446</name>
</gene>
<evidence type="ECO:0000256" key="6">
    <source>
        <dbReference type="ARBA" id="ARBA00023033"/>
    </source>
</evidence>
<evidence type="ECO:0000313" key="11">
    <source>
        <dbReference type="Proteomes" id="UP000249390"/>
    </source>
</evidence>
<dbReference type="AlphaFoldDB" id="A0A328D8F9"/>
<dbReference type="PANTHER" id="PTHR47947:SF57">
    <property type="entry name" value="CYTOCHROME P450 81F3-LIKE"/>
    <property type="match status" value="1"/>
</dbReference>
<sequence length="521" mass="58994">MQVFFPHKTGNMESTVLTAFLVIPLSIFLLIYATAGRRRRPPYPVPPLPIIGHLHLLRLPLHRTLHRLSQKHGPIFSLKLGSRLVAVVSSLPLAEECFTTNDAVFNNRPYNLASKYVGYNQSTMVGLPHCDRWRRLRRLAAEEVFSAARLNSSLPIRLDEIEQLLKSLLRPDPENGFHRVELRPKFSQLTFNLMVRMIAGKRFFAGDMENRESVGVRELIKEVLEVGDVSNPEDFFPLLRWLDWRGVKKRLAALGERLDDFVQKLIDDCRREETPAESTMIGHLLSLQQSEPHFYTDLAIKGLINNMIIAGTETSSMSMEWGMAALLNHPKVMRKAREELDRVVGFERLVNESDLPQLHYLQCIVSETLRLFPPAPLLLPHYSSEACKVGGYDIPSGTMLLVNAFAIHRDPNLWNGDPTSFVPERFEGWEVESSSSSSLVASQRLIVMPFGMGRRSCPGAGLAKRIVALVLASMIQCFEWKRITQRAIDLDEGKGLTMPKAKPLVAMCKARKDIHKVLHLP</sequence>
<evidence type="ECO:0008006" key="12">
    <source>
        <dbReference type="Google" id="ProtNLM"/>
    </source>
</evidence>
<evidence type="ECO:0000256" key="4">
    <source>
        <dbReference type="ARBA" id="ARBA00023002"/>
    </source>
</evidence>
<dbReference type="PRINTS" id="PR00463">
    <property type="entry name" value="EP450I"/>
</dbReference>
<dbReference type="InterPro" id="IPR036396">
    <property type="entry name" value="Cyt_P450_sf"/>
</dbReference>
<reference evidence="10 11" key="1">
    <citation type="submission" date="2018-06" db="EMBL/GenBank/DDBJ databases">
        <title>The Genome of Cuscuta australis (Dodder) Provides Insight into the Evolution of Plant Parasitism.</title>
        <authorList>
            <person name="Liu H."/>
        </authorList>
    </citation>
    <scope>NUCLEOTIDE SEQUENCE [LARGE SCALE GENOMIC DNA]</scope>
    <source>
        <strain evidence="11">cv. Yunnan</strain>
        <tissue evidence="10">Vines</tissue>
    </source>
</reference>
<keyword evidence="6 8" id="KW-0503">Monooxygenase</keyword>
<accession>A0A328D8F9</accession>
<dbReference type="PRINTS" id="PR00385">
    <property type="entry name" value="P450"/>
</dbReference>
<keyword evidence="11" id="KW-1185">Reference proteome</keyword>
<proteinExistence type="inferred from homology"/>
<dbReference type="PANTHER" id="PTHR47947">
    <property type="entry name" value="CYTOCHROME P450 82C3-RELATED"/>
    <property type="match status" value="1"/>
</dbReference>
<dbReference type="FunFam" id="1.10.630.10:FF:000081">
    <property type="entry name" value="Cytochrome P450 CYP81N5"/>
    <property type="match status" value="1"/>
</dbReference>
<keyword evidence="9" id="KW-1133">Transmembrane helix</keyword>
<evidence type="ECO:0000256" key="9">
    <source>
        <dbReference type="SAM" id="Phobius"/>
    </source>
</evidence>
<evidence type="ECO:0000256" key="5">
    <source>
        <dbReference type="ARBA" id="ARBA00023004"/>
    </source>
</evidence>
<comment type="caution">
    <text evidence="10">The sequence shown here is derived from an EMBL/GenBank/DDBJ whole genome shotgun (WGS) entry which is preliminary data.</text>
</comment>
<dbReference type="Proteomes" id="UP000249390">
    <property type="component" value="Unassembled WGS sequence"/>
</dbReference>
<feature type="transmembrane region" description="Helical" evidence="9">
    <location>
        <begin position="15"/>
        <end position="35"/>
    </location>
</feature>
<comment type="cofactor">
    <cofactor evidence="7">
        <name>heme</name>
        <dbReference type="ChEBI" id="CHEBI:30413"/>
    </cofactor>
</comment>
<dbReference type="Gene3D" id="1.10.630.10">
    <property type="entry name" value="Cytochrome P450"/>
    <property type="match status" value="1"/>
</dbReference>
<dbReference type="GO" id="GO:0016705">
    <property type="term" value="F:oxidoreductase activity, acting on paired donors, with incorporation or reduction of molecular oxygen"/>
    <property type="evidence" value="ECO:0007669"/>
    <property type="project" value="InterPro"/>
</dbReference>
<comment type="similarity">
    <text evidence="1 8">Belongs to the cytochrome P450 family.</text>
</comment>
<keyword evidence="5 7" id="KW-0408">Iron</keyword>
<dbReference type="EMBL" id="NQVE01000192">
    <property type="protein sequence ID" value="RAL40748.1"/>
    <property type="molecule type" value="Genomic_DNA"/>
</dbReference>
<keyword evidence="9" id="KW-0812">Transmembrane</keyword>
<dbReference type="InterPro" id="IPR002401">
    <property type="entry name" value="Cyt_P450_E_grp-I"/>
</dbReference>
<dbReference type="PROSITE" id="PS00086">
    <property type="entry name" value="CYTOCHROME_P450"/>
    <property type="match status" value="1"/>
</dbReference>